<feature type="domain" description="Glycosyltransferase 2-like" evidence="10">
    <location>
        <begin position="2"/>
        <end position="116"/>
    </location>
</feature>
<evidence type="ECO:0000256" key="4">
    <source>
        <dbReference type="ARBA" id="ARBA00022679"/>
    </source>
</evidence>
<comment type="caution">
    <text evidence="11">The sequence shown here is derived from an EMBL/GenBank/DDBJ whole genome shotgun (WGS) entry which is preliminary data.</text>
</comment>
<protein>
    <recommendedName>
        <fullName evidence="9">4,4'-diaponeurosporenoate glycosyltransferase</fullName>
    </recommendedName>
</protein>
<evidence type="ECO:0000256" key="6">
    <source>
        <dbReference type="ARBA" id="ARBA00037281"/>
    </source>
</evidence>
<comment type="similarity">
    <text evidence="8">Belongs to the glycosyltransferase 2 family. CrtQ subfamily.</text>
</comment>
<organism evidence="11 12">
    <name type="scientific">Microbacterium arthrosphaerae</name>
    <dbReference type="NCBI Taxonomy" id="792652"/>
    <lineage>
        <taxon>Bacteria</taxon>
        <taxon>Bacillati</taxon>
        <taxon>Actinomycetota</taxon>
        <taxon>Actinomycetes</taxon>
        <taxon>Micrococcales</taxon>
        <taxon>Microbacteriaceae</taxon>
        <taxon>Microbacterium</taxon>
    </lineage>
</organism>
<dbReference type="CDD" id="cd00761">
    <property type="entry name" value="Glyco_tranf_GTA_type"/>
    <property type="match status" value="1"/>
</dbReference>
<evidence type="ECO:0000256" key="8">
    <source>
        <dbReference type="ARBA" id="ARBA00038120"/>
    </source>
</evidence>
<evidence type="ECO:0000313" key="12">
    <source>
        <dbReference type="Proteomes" id="UP001283109"/>
    </source>
</evidence>
<dbReference type="Proteomes" id="UP001283109">
    <property type="component" value="Unassembled WGS sequence"/>
</dbReference>
<sequence>MSVVIPVKDDDTELARCLRALRGQSRPPDEVVVVDNGSTDASAAVARAAGVRVVRCEAPGIPAASARGYDAATGDVLLRLDADCVPDERWVEAMVAAFASRRDVAAFVGGARFIDGPPALRTPLAAAYLGAYGAVATATLGHLPLFGSNMGMRAGAWRGIRSTVHRDDPELHDDLDLAFHLGGRGRIRLLRGPAMGISMRPFGSGRSFARRVLRGFRTVVVHWPADFPPVRWTRLALLSAVRSRRTRRAAAAAPRRP</sequence>
<evidence type="ECO:0000256" key="2">
    <source>
        <dbReference type="ARBA" id="ARBA00022475"/>
    </source>
</evidence>
<accession>A0ABU4GYL9</accession>
<reference evidence="11 12" key="1">
    <citation type="submission" date="2023-11" db="EMBL/GenBank/DDBJ databases">
        <title>Draft genome sequence of Microbacterium arthrosphaerae JCM 30492.</title>
        <authorList>
            <person name="Zhang G."/>
            <person name="Ding Y."/>
        </authorList>
    </citation>
    <scope>NUCLEOTIDE SEQUENCE [LARGE SCALE GENOMIC DNA]</scope>
    <source>
        <strain evidence="11 12">JCM 30492</strain>
    </source>
</reference>
<dbReference type="PANTHER" id="PTHR43646:SF2">
    <property type="entry name" value="GLYCOSYLTRANSFERASE 2-LIKE DOMAIN-CONTAINING PROTEIN"/>
    <property type="match status" value="1"/>
</dbReference>
<dbReference type="SUPFAM" id="SSF53448">
    <property type="entry name" value="Nucleotide-diphospho-sugar transferases"/>
    <property type="match status" value="1"/>
</dbReference>
<keyword evidence="5" id="KW-0472">Membrane</keyword>
<evidence type="ECO:0000313" key="11">
    <source>
        <dbReference type="EMBL" id="MDW4571597.1"/>
    </source>
</evidence>
<keyword evidence="3 11" id="KW-0328">Glycosyltransferase</keyword>
<dbReference type="RefSeq" id="WP_318352129.1">
    <property type="nucleotide sequence ID" value="NZ_JAWQEV010000001.1"/>
</dbReference>
<dbReference type="GO" id="GO:0016757">
    <property type="term" value="F:glycosyltransferase activity"/>
    <property type="evidence" value="ECO:0007669"/>
    <property type="project" value="UniProtKB-KW"/>
</dbReference>
<gene>
    <name evidence="11" type="ORF">R8Z58_02275</name>
</gene>
<evidence type="ECO:0000256" key="3">
    <source>
        <dbReference type="ARBA" id="ARBA00022676"/>
    </source>
</evidence>
<proteinExistence type="inferred from homology"/>
<comment type="function">
    <text evidence="6">Catalyzes the glycosylation of 4,4'-diaponeurosporenoate, i.e. the esterification of glucose at the C1'' position with the carboxyl group of 4,4'-diaponeurosporenic acid, to form glycosyl-4,4'-diaponeurosporenoate. This is a step in the biosynthesis of staphyloxanthin, an orange pigment present in most staphylococci strains.</text>
</comment>
<dbReference type="InterPro" id="IPR029044">
    <property type="entry name" value="Nucleotide-diphossugar_trans"/>
</dbReference>
<evidence type="ECO:0000256" key="9">
    <source>
        <dbReference type="ARBA" id="ARBA00040345"/>
    </source>
</evidence>
<comment type="pathway">
    <text evidence="7">Carotenoid biosynthesis; staphyloxanthin biosynthesis; staphyloxanthin from farnesyl diphosphate: step 4/5.</text>
</comment>
<dbReference type="InterPro" id="IPR001173">
    <property type="entry name" value="Glyco_trans_2-like"/>
</dbReference>
<evidence type="ECO:0000256" key="5">
    <source>
        <dbReference type="ARBA" id="ARBA00023136"/>
    </source>
</evidence>
<dbReference type="Gene3D" id="3.90.550.10">
    <property type="entry name" value="Spore Coat Polysaccharide Biosynthesis Protein SpsA, Chain A"/>
    <property type="match status" value="1"/>
</dbReference>
<name>A0ABU4GYL9_9MICO</name>
<evidence type="ECO:0000259" key="10">
    <source>
        <dbReference type="Pfam" id="PF00535"/>
    </source>
</evidence>
<dbReference type="Pfam" id="PF00535">
    <property type="entry name" value="Glycos_transf_2"/>
    <property type="match status" value="1"/>
</dbReference>
<evidence type="ECO:0000256" key="1">
    <source>
        <dbReference type="ARBA" id="ARBA00004236"/>
    </source>
</evidence>
<dbReference type="EMBL" id="JAWQEV010000001">
    <property type="protein sequence ID" value="MDW4571597.1"/>
    <property type="molecule type" value="Genomic_DNA"/>
</dbReference>
<keyword evidence="12" id="KW-1185">Reference proteome</keyword>
<dbReference type="PANTHER" id="PTHR43646">
    <property type="entry name" value="GLYCOSYLTRANSFERASE"/>
    <property type="match status" value="1"/>
</dbReference>
<comment type="subcellular location">
    <subcellularLocation>
        <location evidence="1">Cell membrane</location>
    </subcellularLocation>
</comment>
<evidence type="ECO:0000256" key="7">
    <source>
        <dbReference type="ARBA" id="ARBA00037904"/>
    </source>
</evidence>
<keyword evidence="2" id="KW-1003">Cell membrane</keyword>
<keyword evidence="4 11" id="KW-0808">Transferase</keyword>